<dbReference type="RefSeq" id="WP_060191810.1">
    <property type="nucleotide sequence ID" value="NZ_LPHD01000049.1"/>
</dbReference>
<evidence type="ECO:0000313" key="1">
    <source>
        <dbReference type="EMBL" id="KWA83707.1"/>
    </source>
</evidence>
<dbReference type="EMBL" id="LPHD01000049">
    <property type="protein sequence ID" value="KWA83707.1"/>
    <property type="molecule type" value="Genomic_DNA"/>
</dbReference>
<name>A0A106QCH3_9BURK</name>
<gene>
    <name evidence="1" type="ORF">WL29_20280</name>
</gene>
<organism evidence="1 2">
    <name type="scientific">Burkholderia ubonensis</name>
    <dbReference type="NCBI Taxonomy" id="101571"/>
    <lineage>
        <taxon>Bacteria</taxon>
        <taxon>Pseudomonadati</taxon>
        <taxon>Pseudomonadota</taxon>
        <taxon>Betaproteobacteria</taxon>
        <taxon>Burkholderiales</taxon>
        <taxon>Burkholderiaceae</taxon>
        <taxon>Burkholderia</taxon>
        <taxon>Burkholderia cepacia complex</taxon>
    </lineage>
</organism>
<comment type="caution">
    <text evidence="1">The sequence shown here is derived from an EMBL/GenBank/DDBJ whole genome shotgun (WGS) entry which is preliminary data.</text>
</comment>
<protein>
    <submittedName>
        <fullName evidence="1">Uncharacterized protein</fullName>
    </submittedName>
</protein>
<dbReference type="Proteomes" id="UP000060630">
    <property type="component" value="Unassembled WGS sequence"/>
</dbReference>
<sequence length="143" mass="15984">MSTAKFFMDNFGKYFKPELIGRSGYDDVGTVLSSTYPKLGTGVAMRLMAGWAIIRPGSAVMSAPLDVPGVENSTLTRLEAYHHELQTWDGKEPRIFLEFDKAPIKPRDIVATVDKRFVRICTNAGVLDRNWVQAPPQPKAKRN</sequence>
<proteinExistence type="predicted"/>
<dbReference type="AlphaFoldDB" id="A0A106QCH3"/>
<evidence type="ECO:0000313" key="2">
    <source>
        <dbReference type="Proteomes" id="UP000060630"/>
    </source>
</evidence>
<accession>A0A106QCH3</accession>
<reference evidence="1 2" key="1">
    <citation type="submission" date="2015-11" db="EMBL/GenBank/DDBJ databases">
        <title>Expanding the genomic diversity of Burkholderia species for the development of highly accurate diagnostics.</title>
        <authorList>
            <person name="Sahl J."/>
            <person name="Keim P."/>
            <person name="Wagner D."/>
        </authorList>
    </citation>
    <scope>NUCLEOTIDE SEQUENCE [LARGE SCALE GENOMIC DNA]</scope>
    <source>
        <strain evidence="1 2">MSMB2087WGS</strain>
    </source>
</reference>